<dbReference type="WBParaSite" id="MBELARI_LOCUS6607">
    <property type="protein sequence ID" value="MBELARI_LOCUS6607"/>
    <property type="gene ID" value="MBELARI_LOCUS6607"/>
</dbReference>
<dbReference type="Proteomes" id="UP000887575">
    <property type="component" value="Unassembled WGS sequence"/>
</dbReference>
<dbReference type="SUPFAM" id="SSF57196">
    <property type="entry name" value="EGF/Laminin"/>
    <property type="match status" value="1"/>
</dbReference>
<dbReference type="PROSITE" id="PS01186">
    <property type="entry name" value="EGF_2"/>
    <property type="match status" value="1"/>
</dbReference>
<evidence type="ECO:0000256" key="1">
    <source>
        <dbReference type="PROSITE-ProRule" id="PRU00076"/>
    </source>
</evidence>
<feature type="disulfide bond" evidence="1">
    <location>
        <begin position="148"/>
        <end position="157"/>
    </location>
</feature>
<keyword evidence="4" id="KW-1185">Reference proteome</keyword>
<dbReference type="AlphaFoldDB" id="A0AAF3FHX0"/>
<keyword evidence="1" id="KW-0245">EGF-like domain</keyword>
<dbReference type="PROSITE" id="PS00022">
    <property type="entry name" value="EGF_1"/>
    <property type="match status" value="2"/>
</dbReference>
<protein>
    <submittedName>
        <fullName evidence="5">EGF-like domain-containing protein</fullName>
    </submittedName>
</protein>
<feature type="chain" id="PRO_5042027015" evidence="2">
    <location>
        <begin position="18"/>
        <end position="267"/>
    </location>
</feature>
<evidence type="ECO:0000313" key="5">
    <source>
        <dbReference type="WBParaSite" id="MBELARI_LOCUS6607"/>
    </source>
</evidence>
<keyword evidence="1" id="KW-1015">Disulfide bond</keyword>
<evidence type="ECO:0000256" key="2">
    <source>
        <dbReference type="SAM" id="SignalP"/>
    </source>
</evidence>
<reference evidence="5" key="1">
    <citation type="submission" date="2024-02" db="UniProtKB">
        <authorList>
            <consortium name="WormBaseParasite"/>
        </authorList>
    </citation>
    <scope>IDENTIFICATION</scope>
</reference>
<sequence>MRLLLLSFSLFIWGIEAERPKEKDQAGVHLARLADIGEGCDRSAQHGFGIVDGFVEHCERYNAAQLNNSLQAEYETWRCAHLRLKARLTDGVCKCTANWYGAFCHLSSLCDKGANKTSRAWFNGKCTPNACYHGGDIAVGKNMVECTCPVPWDGRHCERLACWRKTQQHFEKRFRNVNSTECICGDHYTGKDCDQIISCLHGNFTQEVGYPGRCDCKYEWFGEICDRRKTCTLNKETNEKVCSTGMETSFLFSSLLSLTIFSLFFRS</sequence>
<evidence type="ECO:0000259" key="3">
    <source>
        <dbReference type="PROSITE" id="PS50026"/>
    </source>
</evidence>
<name>A0AAF3FHX0_9BILA</name>
<dbReference type="PROSITE" id="PS50026">
    <property type="entry name" value="EGF_3"/>
    <property type="match status" value="1"/>
</dbReference>
<dbReference type="InterPro" id="IPR000742">
    <property type="entry name" value="EGF"/>
</dbReference>
<dbReference type="Gene3D" id="2.10.25.10">
    <property type="entry name" value="Laminin"/>
    <property type="match status" value="2"/>
</dbReference>
<proteinExistence type="predicted"/>
<accession>A0AAF3FHX0</accession>
<feature type="signal peptide" evidence="2">
    <location>
        <begin position="1"/>
        <end position="17"/>
    </location>
</feature>
<organism evidence="4 5">
    <name type="scientific">Mesorhabditis belari</name>
    <dbReference type="NCBI Taxonomy" id="2138241"/>
    <lineage>
        <taxon>Eukaryota</taxon>
        <taxon>Metazoa</taxon>
        <taxon>Ecdysozoa</taxon>
        <taxon>Nematoda</taxon>
        <taxon>Chromadorea</taxon>
        <taxon>Rhabditida</taxon>
        <taxon>Rhabditina</taxon>
        <taxon>Rhabditomorpha</taxon>
        <taxon>Rhabditoidea</taxon>
        <taxon>Rhabditidae</taxon>
        <taxon>Mesorhabditinae</taxon>
        <taxon>Mesorhabditis</taxon>
    </lineage>
</organism>
<feature type="domain" description="EGF-like" evidence="3">
    <location>
        <begin position="122"/>
        <end position="158"/>
    </location>
</feature>
<keyword evidence="2" id="KW-0732">Signal</keyword>
<evidence type="ECO:0000313" key="4">
    <source>
        <dbReference type="Proteomes" id="UP000887575"/>
    </source>
</evidence>
<comment type="caution">
    <text evidence="1">Lacks conserved residue(s) required for the propagation of feature annotation.</text>
</comment>